<comment type="caution">
    <text evidence="2">The sequence shown here is derived from an EMBL/GenBank/DDBJ whole genome shotgun (WGS) entry which is preliminary data.</text>
</comment>
<organism evidence="2 3">
    <name type="scientific">Allonocardiopsis opalescens</name>
    <dbReference type="NCBI Taxonomy" id="1144618"/>
    <lineage>
        <taxon>Bacteria</taxon>
        <taxon>Bacillati</taxon>
        <taxon>Actinomycetota</taxon>
        <taxon>Actinomycetes</taxon>
        <taxon>Streptosporangiales</taxon>
        <taxon>Allonocardiopsis</taxon>
    </lineage>
</organism>
<feature type="region of interest" description="Disordered" evidence="1">
    <location>
        <begin position="90"/>
        <end position="112"/>
    </location>
</feature>
<dbReference type="PANTHER" id="PTHR17985">
    <property type="entry name" value="SER/THR-RICH PROTEIN T10 IN DGCR REGION"/>
    <property type="match status" value="1"/>
</dbReference>
<evidence type="ECO:0000313" key="3">
    <source>
        <dbReference type="Proteomes" id="UP000237846"/>
    </source>
</evidence>
<evidence type="ECO:0000256" key="1">
    <source>
        <dbReference type="SAM" id="MobiDB-lite"/>
    </source>
</evidence>
<keyword evidence="3" id="KW-1185">Reference proteome</keyword>
<proteinExistence type="predicted"/>
<gene>
    <name evidence="2" type="ORF">CLV72_104138</name>
</gene>
<protein>
    <submittedName>
        <fullName evidence="2">Transport and Golgi organization protein 2</fullName>
    </submittedName>
</protein>
<dbReference type="EMBL" id="PVZC01000004">
    <property type="protein sequence ID" value="PRX98560.1"/>
    <property type="molecule type" value="Genomic_DNA"/>
</dbReference>
<accession>A0A2T0Q434</accession>
<sequence>MRAAREPLCEGWAVCTVVVDFRPGDEVPVLLAGVRDEFTGRPWSGPGRHWPDRPGLVGGRDDLAGGTWLAVRADRARVAAVLNGRLSPRREEGRRPVLDGRPAGGPPRRSRGELPLAAAMAGKLELGPPELAAFDPFHLVCAEPSGVRMWSWDGRSLVESELPEGVTVVVNTGLDALEPRAARFAPRFAAARRPRPAAGGGGTAESWGEWRALADGDGLGVSDPATIVTRVELPDGAVWASTSTTLVALPAGPAARPRYDFSDRPGDPARWREIAV</sequence>
<dbReference type="PANTHER" id="PTHR17985:SF8">
    <property type="entry name" value="TRANSPORT AND GOLGI ORGANIZATION PROTEIN 2 HOMOLOG"/>
    <property type="match status" value="1"/>
</dbReference>
<dbReference type="Proteomes" id="UP000237846">
    <property type="component" value="Unassembled WGS sequence"/>
</dbReference>
<dbReference type="InterPro" id="IPR008551">
    <property type="entry name" value="TANGO2"/>
</dbReference>
<name>A0A2T0Q434_9ACTN</name>
<dbReference type="RefSeq" id="WP_245930190.1">
    <property type="nucleotide sequence ID" value="NZ_PVZC01000004.1"/>
</dbReference>
<dbReference type="AlphaFoldDB" id="A0A2T0Q434"/>
<reference evidence="2 3" key="1">
    <citation type="submission" date="2018-03" db="EMBL/GenBank/DDBJ databases">
        <title>Genomic Encyclopedia of Archaeal and Bacterial Type Strains, Phase II (KMG-II): from individual species to whole genera.</title>
        <authorList>
            <person name="Goeker M."/>
        </authorList>
    </citation>
    <scope>NUCLEOTIDE SEQUENCE [LARGE SCALE GENOMIC DNA]</scope>
    <source>
        <strain evidence="2 3">DSM 45601</strain>
    </source>
</reference>
<dbReference type="Pfam" id="PF05742">
    <property type="entry name" value="TANGO2"/>
    <property type="match status" value="1"/>
</dbReference>
<evidence type="ECO:0000313" key="2">
    <source>
        <dbReference type="EMBL" id="PRX98560.1"/>
    </source>
</evidence>